<protein>
    <submittedName>
        <fullName evidence="1">Uncharacterized protein</fullName>
    </submittedName>
</protein>
<name>A0ABW0RAW9_9BACL</name>
<accession>A0ABW0RAW9</accession>
<dbReference type="EMBL" id="JBHSNQ010000076">
    <property type="protein sequence ID" value="MFC5541894.1"/>
    <property type="molecule type" value="Genomic_DNA"/>
</dbReference>
<organism evidence="1 2">
    <name type="scientific">Ureibacillus suwonensis</name>
    <dbReference type="NCBI Taxonomy" id="313007"/>
    <lineage>
        <taxon>Bacteria</taxon>
        <taxon>Bacillati</taxon>
        <taxon>Bacillota</taxon>
        <taxon>Bacilli</taxon>
        <taxon>Bacillales</taxon>
        <taxon>Caryophanaceae</taxon>
        <taxon>Ureibacillus</taxon>
    </lineage>
</organism>
<gene>
    <name evidence="1" type="ORF">ACFPOH_08975</name>
</gene>
<comment type="caution">
    <text evidence="1">The sequence shown here is derived from an EMBL/GenBank/DDBJ whole genome shotgun (WGS) entry which is preliminary data.</text>
</comment>
<keyword evidence="2" id="KW-1185">Reference proteome</keyword>
<dbReference type="Proteomes" id="UP001595978">
    <property type="component" value="Unassembled WGS sequence"/>
</dbReference>
<evidence type="ECO:0000313" key="2">
    <source>
        <dbReference type="Proteomes" id="UP001595978"/>
    </source>
</evidence>
<dbReference type="RefSeq" id="WP_390309441.1">
    <property type="nucleotide sequence ID" value="NZ_JBHSNQ010000076.1"/>
</dbReference>
<evidence type="ECO:0000313" key="1">
    <source>
        <dbReference type="EMBL" id="MFC5541894.1"/>
    </source>
</evidence>
<reference evidence="2" key="1">
    <citation type="journal article" date="2019" name="Int. J. Syst. Evol. Microbiol.">
        <title>The Global Catalogue of Microorganisms (GCM) 10K type strain sequencing project: providing services to taxonomists for standard genome sequencing and annotation.</title>
        <authorList>
            <consortium name="The Broad Institute Genomics Platform"/>
            <consortium name="The Broad Institute Genome Sequencing Center for Infectious Disease"/>
            <person name="Wu L."/>
            <person name="Ma J."/>
        </authorList>
    </citation>
    <scope>NUCLEOTIDE SEQUENCE [LARGE SCALE GENOMIC DNA]</scope>
    <source>
        <strain evidence="2">CCUG 56331</strain>
    </source>
</reference>
<proteinExistence type="predicted"/>
<sequence length="132" mass="15459">MTALTQERKEMIDHISKLAKDRAELSVRIAESKIKKEYLFFEPELMEQLLDVYKTLEDRIFEYLKSLYFEDFMFIYQLVILGGEGTLEIEDIQEAKSDPDVDLISCIADLSELHTYLEKGIEKLLEQESRGV</sequence>